<dbReference type="InterPro" id="IPR011701">
    <property type="entry name" value="MFS"/>
</dbReference>
<reference evidence="6" key="1">
    <citation type="journal article" date="2014" name="Int. J. Syst. Evol. Microbiol.">
        <title>Complete genome sequence of Corynebacterium casei LMG S-19264T (=DSM 44701T), isolated from a smear-ripened cheese.</title>
        <authorList>
            <consortium name="US DOE Joint Genome Institute (JGI-PGF)"/>
            <person name="Walter F."/>
            <person name="Albersmeier A."/>
            <person name="Kalinowski J."/>
            <person name="Ruckert C."/>
        </authorList>
    </citation>
    <scope>NUCLEOTIDE SEQUENCE</scope>
    <source>
        <strain evidence="6">CGMCC 1.15725</strain>
    </source>
</reference>
<sequence>MSATTQAPASASVVAALLPILVTVLAAFLVIGLAMPVLPLHVHQGLGLGTFVVGLVAGSQFAASLVSRIWSGHYADSRGAKRAVIVGLVMATVAGLLYLLSLRFVGTPVLSVAILLVGRAVLGAAESFIVTGALSWGLALVDARNAGKVMAWVGTAMYAAFAGGAPIGSALYAVDGFAAIALATTVVPLATLLLIMPLRPLAPSHRNRPKLLKVAGAVWVPGLGLAFSSIGFGAITAFISLLFADRGWGPAWLAFTAFAGAFMVTRLIFGHLPDRLGGAKVALVSVLLEAAGQALIWLASGPVLALGGAVLTGLGYSLVYPGLGVEAVRRAPPESRGLAMGAYTAFLDLALGLASPALGLIASGAGLGTVFLVSALTVLCSAVVAVRLLGMVDRTG</sequence>
<evidence type="ECO:0000256" key="2">
    <source>
        <dbReference type="ARBA" id="ARBA00022989"/>
    </source>
</evidence>
<keyword evidence="4" id="KW-0813">Transport</keyword>
<feature type="transmembrane region" description="Helical" evidence="4">
    <location>
        <begin position="305"/>
        <end position="325"/>
    </location>
</feature>
<comment type="subcellular location">
    <subcellularLocation>
        <location evidence="4">Cell inner membrane</location>
        <topology evidence="4">Multi-pass membrane protein</topology>
    </subcellularLocation>
</comment>
<dbReference type="NCBIfam" id="NF003477">
    <property type="entry name" value="PRK05122.1"/>
    <property type="match status" value="1"/>
</dbReference>
<dbReference type="GO" id="GO:0005886">
    <property type="term" value="C:plasma membrane"/>
    <property type="evidence" value="ECO:0007669"/>
    <property type="project" value="UniProtKB-SubCell"/>
</dbReference>
<feature type="domain" description="Major facilitator superfamily (MFS) profile" evidence="5">
    <location>
        <begin position="210"/>
        <end position="396"/>
    </location>
</feature>
<evidence type="ECO:0000259" key="5">
    <source>
        <dbReference type="PROSITE" id="PS50850"/>
    </source>
</evidence>
<accession>A0A8J2YZW2</accession>
<gene>
    <name evidence="6" type="primary">yfcJ</name>
    <name evidence="6" type="ORF">GCM10011611_52260</name>
</gene>
<dbReference type="SUPFAM" id="SSF103473">
    <property type="entry name" value="MFS general substrate transporter"/>
    <property type="match status" value="1"/>
</dbReference>
<feature type="transmembrane region" description="Helical" evidence="4">
    <location>
        <begin position="367"/>
        <end position="390"/>
    </location>
</feature>
<feature type="transmembrane region" description="Helical" evidence="4">
    <location>
        <begin position="217"/>
        <end position="244"/>
    </location>
</feature>
<feature type="transmembrane region" description="Helical" evidence="4">
    <location>
        <begin position="337"/>
        <end position="361"/>
    </location>
</feature>
<dbReference type="InterPro" id="IPR020846">
    <property type="entry name" value="MFS_dom"/>
</dbReference>
<dbReference type="InterPro" id="IPR036259">
    <property type="entry name" value="MFS_trans_sf"/>
</dbReference>
<evidence type="ECO:0000313" key="6">
    <source>
        <dbReference type="EMBL" id="GGF39402.1"/>
    </source>
</evidence>
<keyword evidence="3 4" id="KW-0472">Membrane</keyword>
<dbReference type="Gene3D" id="1.20.1250.20">
    <property type="entry name" value="MFS general substrate transporter like domains"/>
    <property type="match status" value="1"/>
</dbReference>
<dbReference type="PROSITE" id="PS50850">
    <property type="entry name" value="MFS"/>
    <property type="match status" value="1"/>
</dbReference>
<keyword evidence="7" id="KW-1185">Reference proteome</keyword>
<evidence type="ECO:0000256" key="1">
    <source>
        <dbReference type="ARBA" id="ARBA00022692"/>
    </source>
</evidence>
<dbReference type="HAMAP" id="MF_02091">
    <property type="entry name" value="MFS_YfcJ"/>
    <property type="match status" value="1"/>
</dbReference>
<comment type="similarity">
    <text evidence="4">Belongs to the major facilitator superfamily. YfcJ family.</text>
</comment>
<dbReference type="RefSeq" id="WP_189051112.1">
    <property type="nucleotide sequence ID" value="NZ_BMJQ01000016.1"/>
</dbReference>
<feature type="transmembrane region" description="Helical" evidence="4">
    <location>
        <begin position="281"/>
        <end position="299"/>
    </location>
</feature>
<keyword evidence="4" id="KW-0997">Cell inner membrane</keyword>
<evidence type="ECO:0000256" key="3">
    <source>
        <dbReference type="ARBA" id="ARBA00023136"/>
    </source>
</evidence>
<feature type="transmembrane region" description="Helical" evidence="4">
    <location>
        <begin position="149"/>
        <end position="171"/>
    </location>
</feature>
<feature type="transmembrane region" description="Helical" evidence="4">
    <location>
        <begin position="46"/>
        <end position="71"/>
    </location>
</feature>
<feature type="transmembrane region" description="Helical" evidence="4">
    <location>
        <begin position="83"/>
        <end position="100"/>
    </location>
</feature>
<feature type="transmembrane region" description="Helical" evidence="4">
    <location>
        <begin position="112"/>
        <end position="137"/>
    </location>
</feature>
<dbReference type="EMBL" id="BMJQ01000016">
    <property type="protein sequence ID" value="GGF39402.1"/>
    <property type="molecule type" value="Genomic_DNA"/>
</dbReference>
<dbReference type="Proteomes" id="UP000646365">
    <property type="component" value="Unassembled WGS sequence"/>
</dbReference>
<name>A0A8J2YZW2_9PROT</name>
<reference evidence="6" key="2">
    <citation type="submission" date="2020-09" db="EMBL/GenBank/DDBJ databases">
        <authorList>
            <person name="Sun Q."/>
            <person name="Zhou Y."/>
        </authorList>
    </citation>
    <scope>NUCLEOTIDE SEQUENCE</scope>
    <source>
        <strain evidence="6">CGMCC 1.15725</strain>
    </source>
</reference>
<proteinExistence type="inferred from homology"/>
<feature type="transmembrane region" description="Helical" evidence="4">
    <location>
        <begin position="12"/>
        <end position="34"/>
    </location>
</feature>
<evidence type="ECO:0000313" key="7">
    <source>
        <dbReference type="Proteomes" id="UP000646365"/>
    </source>
</evidence>
<dbReference type="GO" id="GO:0022857">
    <property type="term" value="F:transmembrane transporter activity"/>
    <property type="evidence" value="ECO:0007669"/>
    <property type="project" value="UniProtKB-UniRule"/>
</dbReference>
<dbReference type="CDD" id="cd17489">
    <property type="entry name" value="MFS_YfcJ_like"/>
    <property type="match status" value="1"/>
</dbReference>
<dbReference type="AlphaFoldDB" id="A0A8J2YZW2"/>
<dbReference type="InterPro" id="IPR037541">
    <property type="entry name" value="MFS_YfcJ"/>
</dbReference>
<dbReference type="Pfam" id="PF07690">
    <property type="entry name" value="MFS_1"/>
    <property type="match status" value="1"/>
</dbReference>
<dbReference type="PANTHER" id="PTHR23531:SF1">
    <property type="entry name" value="QUINOLENE RESISTANCE PROTEIN NORA"/>
    <property type="match status" value="1"/>
</dbReference>
<feature type="transmembrane region" description="Helical" evidence="4">
    <location>
        <begin position="177"/>
        <end position="196"/>
    </location>
</feature>
<protein>
    <recommendedName>
        <fullName evidence="4">Uncharacterized MFS-type transporter GCM10011611_52260</fullName>
    </recommendedName>
</protein>
<dbReference type="PANTHER" id="PTHR23531">
    <property type="entry name" value="QUINOLENE RESISTANCE PROTEIN NORA"/>
    <property type="match status" value="1"/>
</dbReference>
<dbReference type="InterPro" id="IPR052714">
    <property type="entry name" value="MFS_Exporter"/>
</dbReference>
<keyword evidence="1 4" id="KW-0812">Transmembrane</keyword>
<evidence type="ECO:0000256" key="4">
    <source>
        <dbReference type="HAMAP-Rule" id="MF_02091"/>
    </source>
</evidence>
<comment type="caution">
    <text evidence="6">The sequence shown here is derived from an EMBL/GenBank/DDBJ whole genome shotgun (WGS) entry which is preliminary data.</text>
</comment>
<feature type="transmembrane region" description="Helical" evidence="4">
    <location>
        <begin position="250"/>
        <end position="269"/>
    </location>
</feature>
<organism evidence="6 7">
    <name type="scientific">Aliidongia dinghuensis</name>
    <dbReference type="NCBI Taxonomy" id="1867774"/>
    <lineage>
        <taxon>Bacteria</taxon>
        <taxon>Pseudomonadati</taxon>
        <taxon>Pseudomonadota</taxon>
        <taxon>Alphaproteobacteria</taxon>
        <taxon>Rhodospirillales</taxon>
        <taxon>Dongiaceae</taxon>
        <taxon>Aliidongia</taxon>
    </lineage>
</organism>
<keyword evidence="4" id="KW-1003">Cell membrane</keyword>
<keyword evidence="2 4" id="KW-1133">Transmembrane helix</keyword>
<dbReference type="NCBIfam" id="NF009048">
    <property type="entry name" value="PRK12382.1"/>
    <property type="match status" value="1"/>
</dbReference>